<evidence type="ECO:0000256" key="2">
    <source>
        <dbReference type="SAM" id="Phobius"/>
    </source>
</evidence>
<sequence length="362" mass="34701">MTAFGALPAAASAAGSPATPSGSASGSPSSSASSPGTAKAVAGKVDLDVQLLPAVLGGLHLTGPNGLDLPLVNLALGEADAPDANGDSANFTNSVVRLHDNLIDTLHLPGPEADLIKADLASGTARVIRGTGGYTQAYATVANLRVFLPLVTLPGASADNGILKLDAISAQATCVPGQKPVASAKMPATITLLGQDIPVPLSGDVSLDLGVVNADVHLSPVTTTDQDGASASVEARVTVDGVGLVNVSGGLTLASASCTTPGVPAAGVGVGSPTTGASSSGPAATSSGAAATSTAKAAAVTATSSAVAAPLALSEKTGGTLAHTGASGSLLPMAVIAIVLVVGGAALVVFLRKKAAGLRPKE</sequence>
<dbReference type="EMBL" id="JAAFYZ010000030">
    <property type="protein sequence ID" value="MBS2547568.1"/>
    <property type="molecule type" value="Genomic_DNA"/>
</dbReference>
<comment type="caution">
    <text evidence="3">The sequence shown here is derived from an EMBL/GenBank/DDBJ whole genome shotgun (WGS) entry which is preliminary data.</text>
</comment>
<name>A0ABS5KNE6_9ACTN</name>
<evidence type="ECO:0008006" key="5">
    <source>
        <dbReference type="Google" id="ProtNLM"/>
    </source>
</evidence>
<evidence type="ECO:0000313" key="3">
    <source>
        <dbReference type="EMBL" id="MBS2547568.1"/>
    </source>
</evidence>
<dbReference type="Proteomes" id="UP000730482">
    <property type="component" value="Unassembled WGS sequence"/>
</dbReference>
<keyword evidence="2" id="KW-0812">Transmembrane</keyword>
<organism evidence="3 4">
    <name type="scientific">Catenulispora pinistramenti</name>
    <dbReference type="NCBI Taxonomy" id="2705254"/>
    <lineage>
        <taxon>Bacteria</taxon>
        <taxon>Bacillati</taxon>
        <taxon>Actinomycetota</taxon>
        <taxon>Actinomycetes</taxon>
        <taxon>Catenulisporales</taxon>
        <taxon>Catenulisporaceae</taxon>
        <taxon>Catenulispora</taxon>
    </lineage>
</organism>
<proteinExistence type="predicted"/>
<protein>
    <recommendedName>
        <fullName evidence="5">LPXTG-motif cell wall anchor domain protein</fullName>
    </recommendedName>
</protein>
<feature type="region of interest" description="Disordered" evidence="1">
    <location>
        <begin position="1"/>
        <end position="37"/>
    </location>
</feature>
<keyword evidence="2" id="KW-1133">Transmembrane helix</keyword>
<feature type="transmembrane region" description="Helical" evidence="2">
    <location>
        <begin position="330"/>
        <end position="351"/>
    </location>
</feature>
<evidence type="ECO:0000256" key="1">
    <source>
        <dbReference type="SAM" id="MobiDB-lite"/>
    </source>
</evidence>
<gene>
    <name evidence="3" type="ORF">KGQ19_11865</name>
</gene>
<keyword evidence="4" id="KW-1185">Reference proteome</keyword>
<keyword evidence="2" id="KW-0472">Membrane</keyword>
<accession>A0ABS5KNE6</accession>
<evidence type="ECO:0000313" key="4">
    <source>
        <dbReference type="Proteomes" id="UP000730482"/>
    </source>
</evidence>
<reference evidence="3 4" key="1">
    <citation type="submission" date="2020-02" db="EMBL/GenBank/DDBJ databases">
        <title>Acidophilic actinobacteria isolated from forest soil.</title>
        <authorList>
            <person name="Golinska P."/>
        </authorList>
    </citation>
    <scope>NUCLEOTIDE SEQUENCE [LARGE SCALE GENOMIC DNA]</scope>
    <source>
        <strain evidence="3 4">NL8</strain>
    </source>
</reference>
<dbReference type="RefSeq" id="WP_212009151.1">
    <property type="nucleotide sequence ID" value="NZ_JAAFYZ010000030.1"/>
</dbReference>